<evidence type="ECO:0000313" key="2">
    <source>
        <dbReference type="WBParaSite" id="PDA_v2.g11595.t1"/>
    </source>
</evidence>
<evidence type="ECO:0000313" key="1">
    <source>
        <dbReference type="Proteomes" id="UP000887578"/>
    </source>
</evidence>
<protein>
    <submittedName>
        <fullName evidence="2">MULE transposase domain-containing protein</fullName>
    </submittedName>
</protein>
<proteinExistence type="predicted"/>
<dbReference type="WBParaSite" id="PDA_v2.g11595.t1">
    <property type="protein sequence ID" value="PDA_v2.g11595.t1"/>
    <property type="gene ID" value="PDA_v2.g11595"/>
</dbReference>
<reference evidence="2" key="1">
    <citation type="submission" date="2022-11" db="UniProtKB">
        <authorList>
            <consortium name="WormBaseParasite"/>
        </authorList>
    </citation>
    <scope>IDENTIFICATION</scope>
</reference>
<sequence length="225" mass="26131">MDFELGLHNAFRSVFPNAFISGCYFHLCQSIRRKVAEVGLTIALRENHQFATSMAMFRALAYLPVEHVSRGFVLLKSHLQGYSRRDDFPSILEVCDYFEEYYIGTVATRNRRNVPQFPQELWNVHEKVLESSPLTNNSVEGSHNKLHSFFACDHPSFFRFIRLLRQHTKTLEADLYDLRAGKNISRPMSQAYRLLAQRRKNLVENFDPDNILGFLESMAGLMVLH</sequence>
<keyword evidence="1" id="KW-1185">Reference proteome</keyword>
<dbReference type="Proteomes" id="UP000887578">
    <property type="component" value="Unplaced"/>
</dbReference>
<organism evidence="1 2">
    <name type="scientific">Panagrolaimus davidi</name>
    <dbReference type="NCBI Taxonomy" id="227884"/>
    <lineage>
        <taxon>Eukaryota</taxon>
        <taxon>Metazoa</taxon>
        <taxon>Ecdysozoa</taxon>
        <taxon>Nematoda</taxon>
        <taxon>Chromadorea</taxon>
        <taxon>Rhabditida</taxon>
        <taxon>Tylenchina</taxon>
        <taxon>Panagrolaimomorpha</taxon>
        <taxon>Panagrolaimoidea</taxon>
        <taxon>Panagrolaimidae</taxon>
        <taxon>Panagrolaimus</taxon>
    </lineage>
</organism>
<name>A0A914P8P8_9BILA</name>
<accession>A0A914P8P8</accession>
<dbReference type="AlphaFoldDB" id="A0A914P8P8"/>